<feature type="coiled-coil region" evidence="1">
    <location>
        <begin position="456"/>
        <end position="536"/>
    </location>
</feature>
<proteinExistence type="predicted"/>
<reference evidence="3" key="1">
    <citation type="submission" date="2020-06" db="EMBL/GenBank/DDBJ databases">
        <title>Draft genome of Bugula neritina, a colonial animal packing powerful symbionts and potential medicines.</title>
        <authorList>
            <person name="Rayko M."/>
        </authorList>
    </citation>
    <scope>NUCLEOTIDE SEQUENCE [LARGE SCALE GENOMIC DNA]</scope>
    <source>
        <strain evidence="3">Kwan_BN1</strain>
    </source>
</reference>
<evidence type="ECO:0000313" key="3">
    <source>
        <dbReference type="EMBL" id="KAF6041452.1"/>
    </source>
</evidence>
<organism evidence="3 4">
    <name type="scientific">Bugula neritina</name>
    <name type="common">Brown bryozoan</name>
    <name type="synonym">Sertularia neritina</name>
    <dbReference type="NCBI Taxonomy" id="10212"/>
    <lineage>
        <taxon>Eukaryota</taxon>
        <taxon>Metazoa</taxon>
        <taxon>Spiralia</taxon>
        <taxon>Lophotrochozoa</taxon>
        <taxon>Bryozoa</taxon>
        <taxon>Gymnolaemata</taxon>
        <taxon>Cheilostomatida</taxon>
        <taxon>Flustrina</taxon>
        <taxon>Buguloidea</taxon>
        <taxon>Bugulidae</taxon>
        <taxon>Bugula</taxon>
    </lineage>
</organism>
<feature type="coiled-coil region" evidence="1">
    <location>
        <begin position="342"/>
        <end position="430"/>
    </location>
</feature>
<dbReference type="InterPro" id="IPR038911">
    <property type="entry name" value="SCLT1"/>
</dbReference>
<feature type="coiled-coil region" evidence="1">
    <location>
        <begin position="265"/>
        <end position="299"/>
    </location>
</feature>
<keyword evidence="4" id="KW-1185">Reference proteome</keyword>
<accession>A0A7J7KTE3</accession>
<name>A0A7J7KTE3_BUGNE</name>
<sequence>MLSTISKLPITLSSGLWFYNSSMESGLSSEIEFLRKQVEHLTNLLHDYQEKYPPLAEKDRASLHASVTPPWHVDQKLVSPLMVEYEATVATLTAELEKYKHQYNALQKHVDQLICENTRLTDELQHTLEEKLPALISTAPPVDSELSAIDNLQTQLSLAVQEKDACNDLVRASQREVHRLEEELSELRRSNISNSHWQHLQDQHQQMKLKYTQTISQLNQELRLAQEDTRRCKNEAELSEQKLLDFKKGLSHQKDHLNLQERGKLIAVQENVRGLQLQLETKNREISDLQCDLDSLNDLVDSQLTQIGKLARVCKEKEGDILQYKDKVKEAIQTAEEVVLEKTEMSLALKNYQSEVDRLREELSALCDQAGKKTKEEVDKVQGYNDVKIKKLTDNIRLLESENGTLKAEMERALREKRSVESELEKVYQEGMKQAYEDGGRYDQLSKRACEAERERDELKGKLRGTEAELTRLEMRLSNDKLMLNKEIEHLAERLTALQKDFDKVNDDRVRHLQEAKDAEELANSVKREAEAKDRKHNKEMICMEHSMSMKQTDFETRIRAVEEAHRKTMNQLHADITSQQRSTNQWKDEYHLLSDKWEKTVQSLRIECNEKDNRITELNGLLRETKDRTIEAETMMKDYTNQMRKIEMRTKEAERRAAEAISLNVQKDRKLKRLLIERQHNLLGKAKHAHNAVENTFRMSEMGDDLALSPRSGSPSVLDELSINKSPSRSRRGHKNLFADDLDFP</sequence>
<dbReference type="AlphaFoldDB" id="A0A7J7KTE3"/>
<evidence type="ECO:0000313" key="4">
    <source>
        <dbReference type="Proteomes" id="UP000593567"/>
    </source>
</evidence>
<dbReference type="Proteomes" id="UP000593567">
    <property type="component" value="Unassembled WGS sequence"/>
</dbReference>
<protein>
    <submittedName>
        <fullName evidence="3">SCLT1</fullName>
    </submittedName>
</protein>
<dbReference type="EMBL" id="VXIV02000043">
    <property type="protein sequence ID" value="KAF6041452.1"/>
    <property type="molecule type" value="Genomic_DNA"/>
</dbReference>
<feature type="coiled-coil region" evidence="1">
    <location>
        <begin position="82"/>
        <end position="130"/>
    </location>
</feature>
<feature type="coiled-coil region" evidence="1">
    <location>
        <begin position="163"/>
        <end position="235"/>
    </location>
</feature>
<dbReference type="GO" id="GO:0005814">
    <property type="term" value="C:centriole"/>
    <property type="evidence" value="ECO:0007669"/>
    <property type="project" value="TreeGrafter"/>
</dbReference>
<dbReference type="GO" id="GO:0045162">
    <property type="term" value="P:clustering of voltage-gated sodium channels"/>
    <property type="evidence" value="ECO:0007669"/>
    <property type="project" value="InterPro"/>
</dbReference>
<dbReference type="GO" id="GO:0060271">
    <property type="term" value="P:cilium assembly"/>
    <property type="evidence" value="ECO:0007669"/>
    <property type="project" value="TreeGrafter"/>
</dbReference>
<gene>
    <name evidence="3" type="ORF">EB796_000234</name>
</gene>
<dbReference type="PANTHER" id="PTHR35970:SF1">
    <property type="entry name" value="SODIUM CHANNEL AND CLATHRIN LINKER 1"/>
    <property type="match status" value="1"/>
</dbReference>
<dbReference type="OrthoDB" id="551053at2759"/>
<dbReference type="PANTHER" id="PTHR35970">
    <property type="entry name" value="SODIUM CHANNEL AND CLATHRIN LINKER 1"/>
    <property type="match status" value="1"/>
</dbReference>
<evidence type="ECO:0000256" key="2">
    <source>
        <dbReference type="SAM" id="MobiDB-lite"/>
    </source>
</evidence>
<feature type="region of interest" description="Disordered" evidence="2">
    <location>
        <begin position="705"/>
        <end position="746"/>
    </location>
</feature>
<keyword evidence="1" id="KW-0175">Coiled coil</keyword>
<comment type="caution">
    <text evidence="3">The sequence shown here is derived from an EMBL/GenBank/DDBJ whole genome shotgun (WGS) entry which is preliminary data.</text>
</comment>
<evidence type="ECO:0000256" key="1">
    <source>
        <dbReference type="SAM" id="Coils"/>
    </source>
</evidence>